<keyword evidence="7 8" id="KW-0472">Membrane</keyword>
<dbReference type="Proteomes" id="UP001164706">
    <property type="component" value="Chromosome"/>
</dbReference>
<dbReference type="Pfam" id="PF00535">
    <property type="entry name" value="Glycos_transf_2"/>
    <property type="match status" value="1"/>
</dbReference>
<dbReference type="AlphaFoldDB" id="A0A9E8MMH6"/>
<reference evidence="11" key="1">
    <citation type="submission" date="2022-11" db="EMBL/GenBank/DDBJ databases">
        <title>Description of Microcella daejonensis nov. sp, isolated from riverside soil.</title>
        <authorList>
            <person name="Molina K.M."/>
            <person name="Kim S.B."/>
        </authorList>
    </citation>
    <scope>NUCLEOTIDE SEQUENCE</scope>
    <source>
        <strain evidence="11">MMS21-STM12</strain>
    </source>
</reference>
<evidence type="ECO:0000256" key="5">
    <source>
        <dbReference type="ARBA" id="ARBA00022692"/>
    </source>
</evidence>
<keyword evidence="4 11" id="KW-0808">Transferase</keyword>
<feature type="transmembrane region" description="Helical" evidence="8">
    <location>
        <begin position="314"/>
        <end position="340"/>
    </location>
</feature>
<feature type="domain" description="GtrA/DPMS transmembrane" evidence="10">
    <location>
        <begin position="246"/>
        <end position="371"/>
    </location>
</feature>
<feature type="transmembrane region" description="Helical" evidence="8">
    <location>
        <begin position="346"/>
        <end position="365"/>
    </location>
</feature>
<dbReference type="InterPro" id="IPR007267">
    <property type="entry name" value="GtrA_DPMS_TM"/>
</dbReference>
<protein>
    <submittedName>
        <fullName evidence="11">Glycosyltransferase</fullName>
        <ecNumber evidence="11">2.4.-.-</ecNumber>
    </submittedName>
</protein>
<dbReference type="GO" id="GO:0016020">
    <property type="term" value="C:membrane"/>
    <property type="evidence" value="ECO:0007669"/>
    <property type="project" value="UniProtKB-SubCell"/>
</dbReference>
<evidence type="ECO:0000259" key="10">
    <source>
        <dbReference type="Pfam" id="PF04138"/>
    </source>
</evidence>
<evidence type="ECO:0000256" key="1">
    <source>
        <dbReference type="ARBA" id="ARBA00004141"/>
    </source>
</evidence>
<gene>
    <name evidence="11" type="ORF">OVN18_03870</name>
</gene>
<keyword evidence="6 8" id="KW-1133">Transmembrane helix</keyword>
<dbReference type="SUPFAM" id="SSF53448">
    <property type="entry name" value="Nucleotide-diphospho-sugar transferases"/>
    <property type="match status" value="1"/>
</dbReference>
<dbReference type="GO" id="GO:0000271">
    <property type="term" value="P:polysaccharide biosynthetic process"/>
    <property type="evidence" value="ECO:0007669"/>
    <property type="project" value="InterPro"/>
</dbReference>
<evidence type="ECO:0000259" key="9">
    <source>
        <dbReference type="Pfam" id="PF00535"/>
    </source>
</evidence>
<dbReference type="GO" id="GO:0004582">
    <property type="term" value="F:dolichyl-phosphate beta-D-mannosyltransferase activity"/>
    <property type="evidence" value="ECO:0007669"/>
    <property type="project" value="InterPro"/>
</dbReference>
<evidence type="ECO:0000256" key="8">
    <source>
        <dbReference type="SAM" id="Phobius"/>
    </source>
</evidence>
<dbReference type="InterPro" id="IPR001173">
    <property type="entry name" value="Glyco_trans_2-like"/>
</dbReference>
<evidence type="ECO:0000313" key="12">
    <source>
        <dbReference type="Proteomes" id="UP001164706"/>
    </source>
</evidence>
<comment type="subcellular location">
    <subcellularLocation>
        <location evidence="1">Membrane</location>
        <topology evidence="1">Multi-pass membrane protein</topology>
    </subcellularLocation>
</comment>
<dbReference type="PANTHER" id="PTHR43398">
    <property type="entry name" value="DOLICHOL-PHOSPHATE MANNOSYLTRANSFERASE SUBUNIT 1"/>
    <property type="match status" value="1"/>
</dbReference>
<comment type="similarity">
    <text evidence="2">Belongs to the glycosyltransferase 2 family.</text>
</comment>
<proteinExistence type="inferred from homology"/>
<organism evidence="11 12">
    <name type="scientific">Microcella daejeonensis</name>
    <dbReference type="NCBI Taxonomy" id="2994971"/>
    <lineage>
        <taxon>Bacteria</taxon>
        <taxon>Bacillati</taxon>
        <taxon>Actinomycetota</taxon>
        <taxon>Actinomycetes</taxon>
        <taxon>Micrococcales</taxon>
        <taxon>Microbacteriaceae</taxon>
        <taxon>Microcella</taxon>
    </lineage>
</organism>
<dbReference type="Pfam" id="PF04138">
    <property type="entry name" value="GtrA_DPMS_TM"/>
    <property type="match status" value="1"/>
</dbReference>
<evidence type="ECO:0000256" key="3">
    <source>
        <dbReference type="ARBA" id="ARBA00022676"/>
    </source>
</evidence>
<evidence type="ECO:0000256" key="2">
    <source>
        <dbReference type="ARBA" id="ARBA00006739"/>
    </source>
</evidence>
<evidence type="ECO:0000256" key="4">
    <source>
        <dbReference type="ARBA" id="ARBA00022679"/>
    </source>
</evidence>
<feature type="domain" description="Glycosyltransferase 2-like" evidence="9">
    <location>
        <begin position="2"/>
        <end position="175"/>
    </location>
</feature>
<sequence>MIVPTYNEIDNLEPLLEALFSLPIQAGTGWQFDVLVRDDSSPDGTGELAERLAAGRFAGRVIVSHGQKAGLGNAMKRAFDEAIERGYDVILTMDADFSHAPADVPKLLEAINSGADIAIGSRYVDGGLIPGNWPLGYIIRTRVAGAVARMLGGVDPALKELTTNFRAVRREVLERIPYGDVQAKGYGFMIFLANAFVTGSWKVTEVPISFHTRASGDSKASLSDIVEFFRIAYRLNDDSPFKQLARFITVGLLGTVVNLGVLWFLRRFFPDDGIVVLLSAIAIQASIVWNFTFHTRFTFKKFRRSHERRIPVRSLLTAFGQYELTTALTQTVIFTCFVVLSNLGVFYLLAQLLGIGAAFIVNYYVSSTYIWVRRAARAA</sequence>
<dbReference type="Gene3D" id="3.90.550.10">
    <property type="entry name" value="Spore Coat Polysaccharide Biosynthesis Protein SpsA, Chain A"/>
    <property type="match status" value="1"/>
</dbReference>
<evidence type="ECO:0000313" key="11">
    <source>
        <dbReference type="EMBL" id="WAB82154.1"/>
    </source>
</evidence>
<feature type="transmembrane region" description="Helical" evidence="8">
    <location>
        <begin position="244"/>
        <end position="268"/>
    </location>
</feature>
<keyword evidence="3 11" id="KW-0328">Glycosyltransferase</keyword>
<evidence type="ECO:0000256" key="6">
    <source>
        <dbReference type="ARBA" id="ARBA00022989"/>
    </source>
</evidence>
<dbReference type="EMBL" id="CP113089">
    <property type="protein sequence ID" value="WAB82154.1"/>
    <property type="molecule type" value="Genomic_DNA"/>
</dbReference>
<keyword evidence="12" id="KW-1185">Reference proteome</keyword>
<dbReference type="InterPro" id="IPR029044">
    <property type="entry name" value="Nucleotide-diphossugar_trans"/>
</dbReference>
<keyword evidence="5 8" id="KW-0812">Transmembrane</keyword>
<dbReference type="RefSeq" id="WP_267782055.1">
    <property type="nucleotide sequence ID" value="NZ_CP113089.1"/>
</dbReference>
<dbReference type="PANTHER" id="PTHR43398:SF1">
    <property type="entry name" value="DOLICHOL-PHOSPHATE MANNOSYLTRANSFERASE SUBUNIT 1"/>
    <property type="match status" value="1"/>
</dbReference>
<accession>A0A9E8MMH6</accession>
<dbReference type="EC" id="2.4.-.-" evidence="11"/>
<evidence type="ECO:0000256" key="7">
    <source>
        <dbReference type="ARBA" id="ARBA00023136"/>
    </source>
</evidence>
<feature type="transmembrane region" description="Helical" evidence="8">
    <location>
        <begin position="274"/>
        <end position="293"/>
    </location>
</feature>
<dbReference type="KEGG" id="mdb:OVN18_03870"/>
<name>A0A9E8MMH6_9MICO</name>
<dbReference type="InterPro" id="IPR039528">
    <property type="entry name" value="DPM1-like"/>
</dbReference>
<dbReference type="GO" id="GO:0009247">
    <property type="term" value="P:glycolipid biosynthetic process"/>
    <property type="evidence" value="ECO:0007669"/>
    <property type="project" value="TreeGrafter"/>
</dbReference>